<keyword evidence="2" id="KW-1185">Reference proteome</keyword>
<sequence length="166" mass="18351">MAAFGTPLLPASAFAVAADGAITFFGADDPVELARRRDRVAKKRARDADRTWREADARGWSSAIVERSLALRRRRGSASISPRHRCGWVVGAACRRRRRRGRAGLPSSRSHRASYSIRFRTSSSIAGWLSASLLITEDGEQGCSDWKRRYRSEEAASSGVGERVPF</sequence>
<comment type="caution">
    <text evidence="1">The sequence shown here is derived from an EMBL/GenBank/DDBJ whole genome shotgun (WGS) entry which is preliminary data.</text>
</comment>
<dbReference type="Gramene" id="TVU46333">
    <property type="protein sequence ID" value="TVU46333"/>
    <property type="gene ID" value="EJB05_05859"/>
</dbReference>
<dbReference type="Proteomes" id="UP000324897">
    <property type="component" value="Chromosome 5"/>
</dbReference>
<evidence type="ECO:0000313" key="1">
    <source>
        <dbReference type="EMBL" id="TVU46333.1"/>
    </source>
</evidence>
<feature type="non-terminal residue" evidence="1">
    <location>
        <position position="1"/>
    </location>
</feature>
<dbReference type="EMBL" id="RWGY01000004">
    <property type="protein sequence ID" value="TVU46333.1"/>
    <property type="molecule type" value="Genomic_DNA"/>
</dbReference>
<gene>
    <name evidence="1" type="ORF">EJB05_05859</name>
</gene>
<protein>
    <submittedName>
        <fullName evidence="1">Uncharacterized protein</fullName>
    </submittedName>
</protein>
<evidence type="ECO:0000313" key="2">
    <source>
        <dbReference type="Proteomes" id="UP000324897"/>
    </source>
</evidence>
<dbReference type="AlphaFoldDB" id="A0A5J9WE74"/>
<organism evidence="1 2">
    <name type="scientific">Eragrostis curvula</name>
    <name type="common">weeping love grass</name>
    <dbReference type="NCBI Taxonomy" id="38414"/>
    <lineage>
        <taxon>Eukaryota</taxon>
        <taxon>Viridiplantae</taxon>
        <taxon>Streptophyta</taxon>
        <taxon>Embryophyta</taxon>
        <taxon>Tracheophyta</taxon>
        <taxon>Spermatophyta</taxon>
        <taxon>Magnoliopsida</taxon>
        <taxon>Liliopsida</taxon>
        <taxon>Poales</taxon>
        <taxon>Poaceae</taxon>
        <taxon>PACMAD clade</taxon>
        <taxon>Chloridoideae</taxon>
        <taxon>Eragrostideae</taxon>
        <taxon>Eragrostidinae</taxon>
        <taxon>Eragrostis</taxon>
    </lineage>
</organism>
<reference evidence="1 2" key="1">
    <citation type="journal article" date="2019" name="Sci. Rep.">
        <title>A high-quality genome of Eragrostis curvula grass provides insights into Poaceae evolution and supports new strategies to enhance forage quality.</title>
        <authorList>
            <person name="Carballo J."/>
            <person name="Santos B.A.C.M."/>
            <person name="Zappacosta D."/>
            <person name="Garbus I."/>
            <person name="Selva J.P."/>
            <person name="Gallo C.A."/>
            <person name="Diaz A."/>
            <person name="Albertini E."/>
            <person name="Caccamo M."/>
            <person name="Echenique V."/>
        </authorList>
    </citation>
    <scope>NUCLEOTIDE SEQUENCE [LARGE SCALE GENOMIC DNA]</scope>
    <source>
        <strain evidence="2">cv. Victoria</strain>
        <tissue evidence="1">Leaf</tissue>
    </source>
</reference>
<proteinExistence type="predicted"/>
<accession>A0A5J9WE74</accession>
<name>A0A5J9WE74_9POAL</name>